<dbReference type="EMBL" id="CP036526">
    <property type="protein sequence ID" value="QDT10969.1"/>
    <property type="molecule type" value="Genomic_DNA"/>
</dbReference>
<reference evidence="1 2" key="1">
    <citation type="submission" date="2019-02" db="EMBL/GenBank/DDBJ databases">
        <title>Deep-cultivation of Planctomycetes and their phenomic and genomic characterization uncovers novel biology.</title>
        <authorList>
            <person name="Wiegand S."/>
            <person name="Jogler M."/>
            <person name="Boedeker C."/>
            <person name="Pinto D."/>
            <person name="Vollmers J."/>
            <person name="Rivas-Marin E."/>
            <person name="Kohn T."/>
            <person name="Peeters S.H."/>
            <person name="Heuer A."/>
            <person name="Rast P."/>
            <person name="Oberbeckmann S."/>
            <person name="Bunk B."/>
            <person name="Jeske O."/>
            <person name="Meyerdierks A."/>
            <person name="Storesund J.E."/>
            <person name="Kallscheuer N."/>
            <person name="Luecker S."/>
            <person name="Lage O.M."/>
            <person name="Pohl T."/>
            <person name="Merkel B.J."/>
            <person name="Hornburger P."/>
            <person name="Mueller R.-W."/>
            <person name="Bruemmer F."/>
            <person name="Labrenz M."/>
            <person name="Spormann A.M."/>
            <person name="Op den Camp H."/>
            <person name="Overmann J."/>
            <person name="Amann R."/>
            <person name="Jetten M.S.M."/>
            <person name="Mascher T."/>
            <person name="Medema M.H."/>
            <person name="Devos D.P."/>
            <person name="Kaster A.-K."/>
            <person name="Ovreas L."/>
            <person name="Rohde M."/>
            <person name="Galperin M.Y."/>
            <person name="Jogler C."/>
        </authorList>
    </citation>
    <scope>NUCLEOTIDE SEQUENCE [LARGE SCALE GENOMIC DNA]</scope>
    <source>
        <strain evidence="1 2">K23_9</strain>
    </source>
</reference>
<accession>A0A517NV19</accession>
<gene>
    <name evidence="1" type="ORF">K239x_29620</name>
</gene>
<evidence type="ECO:0000313" key="2">
    <source>
        <dbReference type="Proteomes" id="UP000319817"/>
    </source>
</evidence>
<keyword evidence="2" id="KW-1185">Reference proteome</keyword>
<protein>
    <submittedName>
        <fullName evidence="1">Uncharacterized protein</fullName>
    </submittedName>
</protein>
<dbReference type="AlphaFoldDB" id="A0A517NV19"/>
<dbReference type="Proteomes" id="UP000319817">
    <property type="component" value="Chromosome"/>
</dbReference>
<organism evidence="1 2">
    <name type="scientific">Stieleria marina</name>
    <dbReference type="NCBI Taxonomy" id="1930275"/>
    <lineage>
        <taxon>Bacteria</taxon>
        <taxon>Pseudomonadati</taxon>
        <taxon>Planctomycetota</taxon>
        <taxon>Planctomycetia</taxon>
        <taxon>Pirellulales</taxon>
        <taxon>Pirellulaceae</taxon>
        <taxon>Stieleria</taxon>
    </lineage>
</organism>
<proteinExistence type="predicted"/>
<sequence length="57" mass="6542">MRLVHFGNCLVPTDSVGEGRTMPFTRRTAWGVYKWKPHWPSSVMATVLSMIPKINRP</sequence>
<evidence type="ECO:0000313" key="1">
    <source>
        <dbReference type="EMBL" id="QDT10969.1"/>
    </source>
</evidence>
<name>A0A517NV19_9BACT</name>